<dbReference type="AlphaFoldDB" id="A0A150FB27"/>
<evidence type="ECO:0000313" key="3">
    <source>
        <dbReference type="Proteomes" id="UP000075430"/>
    </source>
</evidence>
<dbReference type="Proteomes" id="UP000075430">
    <property type="component" value="Unassembled WGS sequence"/>
</dbReference>
<name>A0A150FB27_9BACI</name>
<feature type="transmembrane region" description="Helical" evidence="1">
    <location>
        <begin position="166"/>
        <end position="184"/>
    </location>
</feature>
<sequence length="270" mass="31402">MKQEPIYVEINITSDLDTLWEYTQNPALHKKWDLRFSNITYLHRKTNEPQKFLYETRIGFGLKVSGTGETVGVINQHSSHRVSSLAFHSDHPLSLIETGRGYWKYIPHDNRNITFITQYQYKTRYGLPGRWMDRFVFRPLLGWATAWSFDALRLWIEQNRHPKTSAYCGFAYVMMCLFFSLYWFHQGFTDLFLEANRIAAAAESGVGILWMVPFRRKWLFHAGQICIFAAEAFLQSGILLSVLLGTLTAAGVILSLKLPSARHTKRKRKK</sequence>
<dbReference type="EMBL" id="LSBA01000006">
    <property type="protein sequence ID" value="KXZ21858.1"/>
    <property type="molecule type" value="Genomic_DNA"/>
</dbReference>
<gene>
    <name evidence="2" type="ORF">AXI58_13065</name>
</gene>
<dbReference type="SUPFAM" id="SSF55961">
    <property type="entry name" value="Bet v1-like"/>
    <property type="match status" value="1"/>
</dbReference>
<protein>
    <recommendedName>
        <fullName evidence="4">Membrane protein YndG</fullName>
    </recommendedName>
</protein>
<organism evidence="2 3">
    <name type="scientific">Bacillus nakamurai</name>
    <dbReference type="NCBI Taxonomy" id="1793963"/>
    <lineage>
        <taxon>Bacteria</taxon>
        <taxon>Bacillati</taxon>
        <taxon>Bacillota</taxon>
        <taxon>Bacilli</taxon>
        <taxon>Bacillales</taxon>
        <taxon>Bacillaceae</taxon>
        <taxon>Bacillus</taxon>
    </lineage>
</organism>
<keyword evidence="1" id="KW-0472">Membrane</keyword>
<accession>A0A150FB27</accession>
<feature type="transmembrane region" description="Helical" evidence="1">
    <location>
        <begin position="238"/>
        <end position="260"/>
    </location>
</feature>
<evidence type="ECO:0008006" key="4">
    <source>
        <dbReference type="Google" id="ProtNLM"/>
    </source>
</evidence>
<keyword evidence="1" id="KW-1133">Transmembrane helix</keyword>
<evidence type="ECO:0000313" key="2">
    <source>
        <dbReference type="EMBL" id="KXZ21858.1"/>
    </source>
</evidence>
<dbReference type="STRING" id="1793963.AXI58_13065"/>
<dbReference type="OrthoDB" id="6199084at2"/>
<keyword evidence="1" id="KW-0812">Transmembrane</keyword>
<reference evidence="3" key="1">
    <citation type="submission" date="2016-02" db="EMBL/GenBank/DDBJ databases">
        <authorList>
            <person name="Dunlap C."/>
        </authorList>
    </citation>
    <scope>NUCLEOTIDE SEQUENCE [LARGE SCALE GENOMIC DNA]</scope>
    <source>
        <strain evidence="3">NRRL B-41092</strain>
    </source>
</reference>
<comment type="caution">
    <text evidence="2">The sequence shown here is derived from an EMBL/GenBank/DDBJ whole genome shotgun (WGS) entry which is preliminary data.</text>
</comment>
<evidence type="ECO:0000256" key="1">
    <source>
        <dbReference type="SAM" id="Phobius"/>
    </source>
</evidence>
<proteinExistence type="predicted"/>
<dbReference type="RefSeq" id="WP_061521211.1">
    <property type="nucleotide sequence ID" value="NZ_JARLZY010000005.1"/>
</dbReference>
<keyword evidence="3" id="KW-1185">Reference proteome</keyword>